<accession>A0A3N1XB16</accession>
<dbReference type="Gene3D" id="3.30.70.270">
    <property type="match status" value="1"/>
</dbReference>
<dbReference type="InterPro" id="IPR043128">
    <property type="entry name" value="Rev_trsase/Diguanyl_cyclase"/>
</dbReference>
<dbReference type="PANTHER" id="PTHR45138">
    <property type="entry name" value="REGULATORY COMPONENTS OF SENSORY TRANSDUCTION SYSTEM"/>
    <property type="match status" value="1"/>
</dbReference>
<comment type="caution">
    <text evidence="2">The sequence shown here is derived from an EMBL/GenBank/DDBJ whole genome shotgun (WGS) entry which is preliminary data.</text>
</comment>
<dbReference type="SMART" id="SM00267">
    <property type="entry name" value="GGDEF"/>
    <property type="match status" value="1"/>
</dbReference>
<dbReference type="RefSeq" id="WP_123610571.1">
    <property type="nucleotide sequence ID" value="NZ_RJVG01000012.1"/>
</dbReference>
<protein>
    <submittedName>
        <fullName evidence="2">Diguanylate cyclase</fullName>
    </submittedName>
</protein>
<dbReference type="EMBL" id="RJVG01000012">
    <property type="protein sequence ID" value="ROR23959.1"/>
    <property type="molecule type" value="Genomic_DNA"/>
</dbReference>
<evidence type="ECO:0000313" key="3">
    <source>
        <dbReference type="Proteomes" id="UP000273083"/>
    </source>
</evidence>
<dbReference type="InterPro" id="IPR000160">
    <property type="entry name" value="GGDEF_dom"/>
</dbReference>
<dbReference type="Pfam" id="PF00990">
    <property type="entry name" value="GGDEF"/>
    <property type="match status" value="1"/>
</dbReference>
<dbReference type="PANTHER" id="PTHR45138:SF9">
    <property type="entry name" value="DIGUANYLATE CYCLASE DGCM-RELATED"/>
    <property type="match status" value="1"/>
</dbReference>
<dbReference type="PROSITE" id="PS50887">
    <property type="entry name" value="GGDEF"/>
    <property type="match status" value="1"/>
</dbReference>
<dbReference type="InterPro" id="IPR029787">
    <property type="entry name" value="Nucleotide_cyclase"/>
</dbReference>
<dbReference type="CDD" id="cd01949">
    <property type="entry name" value="GGDEF"/>
    <property type="match status" value="1"/>
</dbReference>
<dbReference type="OrthoDB" id="9804955at2"/>
<dbReference type="SUPFAM" id="SSF55073">
    <property type="entry name" value="Nucleotide cyclase"/>
    <property type="match status" value="1"/>
</dbReference>
<sequence>MNFENLNQAVASIQMLQKFYSILRILDGNTNEILYSSEDSRIPHETPASFSGCYNVVLSISENDHLINVTITIPISIGNHSCYLELIQYIKRHENITSPIFTKQEVILNHIQKLAMTDSLTNLYNRRYIDKQFPVDLARTFQNNEPVSVIYADIDYFKRINDKYGHIAGDYVLKEIAGIFRHHLGEKSGWIARYGGDEIFICLPKTNKAAAVRIANRIRSGIEAQSFYIKSQYLKITCSFGVATLYKRNGINTVNKALELVDKKLYQAKKKGRNRVIV</sequence>
<name>A0A3N1XB16_9FIRM</name>
<evidence type="ECO:0000259" key="1">
    <source>
        <dbReference type="PROSITE" id="PS50887"/>
    </source>
</evidence>
<reference evidence="2 3" key="1">
    <citation type="submission" date="2018-11" db="EMBL/GenBank/DDBJ databases">
        <title>Genomic Encyclopedia of Type Strains, Phase IV (KMG-IV): sequencing the most valuable type-strain genomes for metagenomic binning, comparative biology and taxonomic classification.</title>
        <authorList>
            <person name="Goeker M."/>
        </authorList>
    </citation>
    <scope>NUCLEOTIDE SEQUENCE [LARGE SCALE GENOMIC DNA]</scope>
    <source>
        <strain evidence="2 3">DSM 26537</strain>
    </source>
</reference>
<organism evidence="2 3">
    <name type="scientific">Mobilisporobacter senegalensis</name>
    <dbReference type="NCBI Taxonomy" id="1329262"/>
    <lineage>
        <taxon>Bacteria</taxon>
        <taxon>Bacillati</taxon>
        <taxon>Bacillota</taxon>
        <taxon>Clostridia</taxon>
        <taxon>Lachnospirales</taxon>
        <taxon>Lachnospiraceae</taxon>
        <taxon>Mobilisporobacter</taxon>
    </lineage>
</organism>
<dbReference type="GO" id="GO:0052621">
    <property type="term" value="F:diguanylate cyclase activity"/>
    <property type="evidence" value="ECO:0007669"/>
    <property type="project" value="TreeGrafter"/>
</dbReference>
<proteinExistence type="predicted"/>
<feature type="domain" description="GGDEF" evidence="1">
    <location>
        <begin position="145"/>
        <end position="278"/>
    </location>
</feature>
<keyword evidence="3" id="KW-1185">Reference proteome</keyword>
<gene>
    <name evidence="2" type="ORF">EDD66_11290</name>
</gene>
<dbReference type="Proteomes" id="UP000273083">
    <property type="component" value="Unassembled WGS sequence"/>
</dbReference>
<dbReference type="AlphaFoldDB" id="A0A3N1XB16"/>
<dbReference type="InterPro" id="IPR050469">
    <property type="entry name" value="Diguanylate_Cyclase"/>
</dbReference>
<dbReference type="FunFam" id="3.30.70.270:FF:000001">
    <property type="entry name" value="Diguanylate cyclase domain protein"/>
    <property type="match status" value="1"/>
</dbReference>
<dbReference type="NCBIfam" id="TIGR00254">
    <property type="entry name" value="GGDEF"/>
    <property type="match status" value="1"/>
</dbReference>
<evidence type="ECO:0000313" key="2">
    <source>
        <dbReference type="EMBL" id="ROR23959.1"/>
    </source>
</evidence>